<gene>
    <name evidence="1" type="ORF">BKA14_000447</name>
</gene>
<organism evidence="1 2">
    <name type="scientific">Paractinoplanes abujensis</name>
    <dbReference type="NCBI Taxonomy" id="882441"/>
    <lineage>
        <taxon>Bacteria</taxon>
        <taxon>Bacillati</taxon>
        <taxon>Actinomycetota</taxon>
        <taxon>Actinomycetes</taxon>
        <taxon>Micromonosporales</taxon>
        <taxon>Micromonosporaceae</taxon>
        <taxon>Paractinoplanes</taxon>
    </lineage>
</organism>
<dbReference type="AlphaFoldDB" id="A0A7W7CKL5"/>
<keyword evidence="2" id="KW-1185">Reference proteome</keyword>
<comment type="caution">
    <text evidence="1">The sequence shown here is derived from an EMBL/GenBank/DDBJ whole genome shotgun (WGS) entry which is preliminary data.</text>
</comment>
<evidence type="ECO:0000313" key="1">
    <source>
        <dbReference type="EMBL" id="MBB4690299.1"/>
    </source>
</evidence>
<sequence>MTNEFLAFAPISPLVPASPATGLLDEMMARVGVDGIVAALADPGLLALVDQHTAAVRDALESAGRDADAEGLAGYARAIVAGARRMGVTLPSPGEAPAAPAEWQAADWHLLRLVAVCAIAEENAVL</sequence>
<dbReference type="Proteomes" id="UP000542742">
    <property type="component" value="Unassembled WGS sequence"/>
</dbReference>
<proteinExistence type="predicted"/>
<dbReference type="RefSeq" id="WP_184949276.1">
    <property type="nucleotide sequence ID" value="NZ_BOMC01000050.1"/>
</dbReference>
<dbReference type="EMBL" id="JACHMF010000001">
    <property type="protein sequence ID" value="MBB4690299.1"/>
    <property type="molecule type" value="Genomic_DNA"/>
</dbReference>
<name>A0A7W7CKL5_9ACTN</name>
<evidence type="ECO:0000313" key="2">
    <source>
        <dbReference type="Proteomes" id="UP000542742"/>
    </source>
</evidence>
<dbReference type="InterPro" id="IPR045647">
    <property type="entry name" value="DUF6401"/>
</dbReference>
<accession>A0A7W7CKL5</accession>
<reference evidence="1 2" key="1">
    <citation type="submission" date="2020-08" db="EMBL/GenBank/DDBJ databases">
        <title>Sequencing the genomes of 1000 actinobacteria strains.</title>
        <authorList>
            <person name="Klenk H.-P."/>
        </authorList>
    </citation>
    <scope>NUCLEOTIDE SEQUENCE [LARGE SCALE GENOMIC DNA]</scope>
    <source>
        <strain evidence="1 2">DSM 45518</strain>
    </source>
</reference>
<dbReference type="Pfam" id="PF19939">
    <property type="entry name" value="DUF6401"/>
    <property type="match status" value="1"/>
</dbReference>
<protein>
    <submittedName>
        <fullName evidence="1">Uncharacterized protein</fullName>
    </submittedName>
</protein>